<dbReference type="EMBL" id="UOFZ01000144">
    <property type="protein sequence ID" value="VAX13890.1"/>
    <property type="molecule type" value="Genomic_DNA"/>
</dbReference>
<proteinExistence type="predicted"/>
<evidence type="ECO:0000259" key="1">
    <source>
        <dbReference type="PROSITE" id="PS50878"/>
    </source>
</evidence>
<dbReference type="EC" id="2.7.7.49" evidence="2"/>
<dbReference type="InterPro" id="IPR051083">
    <property type="entry name" value="GrpII_Intron_Splice-Mob/Def"/>
</dbReference>
<keyword evidence="2" id="KW-0808">Transferase</keyword>
<keyword evidence="2" id="KW-0548">Nucleotidyltransferase</keyword>
<keyword evidence="2" id="KW-0695">RNA-directed DNA polymerase</keyword>
<accession>A0A3B1BT78</accession>
<name>A0A3B1BT78_9ZZZZ</name>
<dbReference type="PANTHER" id="PTHR34047:SF8">
    <property type="entry name" value="PROTEIN YKFC"/>
    <property type="match status" value="1"/>
</dbReference>
<dbReference type="PROSITE" id="PS50878">
    <property type="entry name" value="RT_POL"/>
    <property type="match status" value="1"/>
</dbReference>
<dbReference type="GO" id="GO:0003964">
    <property type="term" value="F:RNA-directed DNA polymerase activity"/>
    <property type="evidence" value="ECO:0007669"/>
    <property type="project" value="UniProtKB-KW"/>
</dbReference>
<sequence length="418" mass="49560">RLECLYEPVFIYDVYSNRKGKGTHGAVKRLQHFMRATTNMAKNGQSHYLQLDIHNFFNSIDRAGLFEMLQHRLRKAINQQKITREEAVFLRYTLHMLLRQEVAKEAIIRPGKAAMNWVPAHKRLCNAPPDKGLPIGNLSSQFFANVYLNELDQFIKHRLKCRHYLRYVDDFILLHPQPSQLQNWLGQIEQFLARHLDLRLKPEVICRPVNQGADFLGYITRPHYCLVRKRVVGHLKDRLHRYAQQMLTRQPDGRWRLTLDVARREALRAVLSSYLGHFKHAASERLLQQLFDRFWWLHCLFIRRDTRLEPLWQPRQVTGYRSQYLFFQRYFPFAHLSVQRGYRRDRFAPTGKTDRHKPGLPERCCVEFVNVTEQGYLKGGLKRRVIEFMVFPCELDPRWPGAAGAPCILSKLTWEKTL</sequence>
<dbReference type="SUPFAM" id="SSF56672">
    <property type="entry name" value="DNA/RNA polymerases"/>
    <property type="match status" value="1"/>
</dbReference>
<dbReference type="PANTHER" id="PTHR34047">
    <property type="entry name" value="NUCLEAR INTRON MATURASE 1, MITOCHONDRIAL-RELATED"/>
    <property type="match status" value="1"/>
</dbReference>
<feature type="domain" description="Reverse transcriptase" evidence="1">
    <location>
        <begin position="1"/>
        <end position="220"/>
    </location>
</feature>
<dbReference type="CDD" id="cd01646">
    <property type="entry name" value="RT_Bac_retron_I"/>
    <property type="match status" value="1"/>
</dbReference>
<dbReference type="Pfam" id="PF00078">
    <property type="entry name" value="RVT_1"/>
    <property type="match status" value="1"/>
</dbReference>
<reference evidence="2" key="1">
    <citation type="submission" date="2018-06" db="EMBL/GenBank/DDBJ databases">
        <authorList>
            <person name="Zhirakovskaya E."/>
        </authorList>
    </citation>
    <scope>NUCLEOTIDE SEQUENCE</scope>
</reference>
<dbReference type="InterPro" id="IPR043502">
    <property type="entry name" value="DNA/RNA_pol_sf"/>
</dbReference>
<organism evidence="2">
    <name type="scientific">hydrothermal vent metagenome</name>
    <dbReference type="NCBI Taxonomy" id="652676"/>
    <lineage>
        <taxon>unclassified sequences</taxon>
        <taxon>metagenomes</taxon>
        <taxon>ecological metagenomes</taxon>
    </lineage>
</organism>
<evidence type="ECO:0000313" key="2">
    <source>
        <dbReference type="EMBL" id="VAX13890.1"/>
    </source>
</evidence>
<protein>
    <submittedName>
        <fullName evidence="2">Retron-type RNA-directed DNA polymerase</fullName>
        <ecNumber evidence="2">2.7.7.49</ecNumber>
    </submittedName>
</protein>
<feature type="non-terminal residue" evidence="2">
    <location>
        <position position="1"/>
    </location>
</feature>
<dbReference type="InterPro" id="IPR000477">
    <property type="entry name" value="RT_dom"/>
</dbReference>
<gene>
    <name evidence="2" type="ORF">MNBD_GAMMA24-628</name>
</gene>
<dbReference type="AlphaFoldDB" id="A0A3B1BT78"/>